<dbReference type="RefSeq" id="WP_171975646.1">
    <property type="nucleotide sequence ID" value="NZ_CAWOXK010000001.1"/>
</dbReference>
<evidence type="ECO:0000313" key="2">
    <source>
        <dbReference type="Proteomes" id="UP000503129"/>
    </source>
</evidence>
<name>A0A856MEN7_9CYAN</name>
<evidence type="ECO:0000313" key="1">
    <source>
        <dbReference type="EMBL" id="QDL07426.1"/>
    </source>
</evidence>
<dbReference type="Pfam" id="PF13975">
    <property type="entry name" value="gag-asp_proteas"/>
    <property type="match status" value="1"/>
</dbReference>
<evidence type="ECO:0008006" key="3">
    <source>
        <dbReference type="Google" id="ProtNLM"/>
    </source>
</evidence>
<dbReference type="Proteomes" id="UP000503129">
    <property type="component" value="Chromosome"/>
</dbReference>
<sequence length="135" mass="14820">MELALLVLLMALVIHFPRKSGPARVQRGNSLTPRIEVTFNDDHKEEMILDTGASVTTITQNMAKTLKVKPVGEAVFTLADNKQVKMPLAEVESIEVGGAKVENVLVAIGNVPLLGQSFFGNHEVIIKRDVVEFRE</sequence>
<dbReference type="Gene3D" id="2.40.70.10">
    <property type="entry name" value="Acid Proteases"/>
    <property type="match status" value="1"/>
</dbReference>
<reference evidence="1 2" key="1">
    <citation type="submission" date="2018-06" db="EMBL/GenBank/DDBJ databases">
        <title>Comparative genomics of Brasilonema spp. strains.</title>
        <authorList>
            <person name="Alvarenga D.O."/>
            <person name="Fiore M.F."/>
            <person name="Varani A.M."/>
        </authorList>
    </citation>
    <scope>NUCLEOTIDE SEQUENCE [LARGE SCALE GENOMIC DNA]</scope>
    <source>
        <strain evidence="1 2">CENA114</strain>
    </source>
</reference>
<accession>A0A856MEN7</accession>
<dbReference type="InterPro" id="IPR034122">
    <property type="entry name" value="Retropepsin-like_bacterial"/>
</dbReference>
<dbReference type="CDD" id="cd05483">
    <property type="entry name" value="retropepsin_like_bacteria"/>
    <property type="match status" value="1"/>
</dbReference>
<dbReference type="SUPFAM" id="SSF50630">
    <property type="entry name" value="Acid proteases"/>
    <property type="match status" value="1"/>
</dbReference>
<dbReference type="PROSITE" id="PS00141">
    <property type="entry name" value="ASP_PROTEASE"/>
    <property type="match status" value="1"/>
</dbReference>
<dbReference type="EMBL" id="CP030118">
    <property type="protein sequence ID" value="QDL07426.1"/>
    <property type="molecule type" value="Genomic_DNA"/>
</dbReference>
<gene>
    <name evidence="1" type="ORF">DP114_05515</name>
</gene>
<dbReference type="GO" id="GO:0004190">
    <property type="term" value="F:aspartic-type endopeptidase activity"/>
    <property type="evidence" value="ECO:0007669"/>
    <property type="project" value="InterPro"/>
</dbReference>
<protein>
    <recommendedName>
        <fullName evidence="3">Aspartyl protease</fullName>
    </recommendedName>
</protein>
<dbReference type="KEGG" id="bsen:DP114_05515"/>
<keyword evidence="2" id="KW-1185">Reference proteome</keyword>
<organism evidence="1 2">
    <name type="scientific">Brasilonema sennae CENA114</name>
    <dbReference type="NCBI Taxonomy" id="415709"/>
    <lineage>
        <taxon>Bacteria</taxon>
        <taxon>Bacillati</taxon>
        <taxon>Cyanobacteriota</taxon>
        <taxon>Cyanophyceae</taxon>
        <taxon>Nostocales</taxon>
        <taxon>Scytonemataceae</taxon>
        <taxon>Brasilonema</taxon>
        <taxon>Bromeliae group (in: Brasilonema)</taxon>
    </lineage>
</organism>
<dbReference type="GO" id="GO:0006508">
    <property type="term" value="P:proteolysis"/>
    <property type="evidence" value="ECO:0007669"/>
    <property type="project" value="InterPro"/>
</dbReference>
<dbReference type="InterPro" id="IPR021109">
    <property type="entry name" value="Peptidase_aspartic_dom_sf"/>
</dbReference>
<proteinExistence type="predicted"/>
<dbReference type="InterPro" id="IPR001969">
    <property type="entry name" value="Aspartic_peptidase_AS"/>
</dbReference>
<dbReference type="AlphaFoldDB" id="A0A856MEN7"/>